<dbReference type="PANTHER" id="PTHR30146">
    <property type="entry name" value="LACI-RELATED TRANSCRIPTIONAL REPRESSOR"/>
    <property type="match status" value="1"/>
</dbReference>
<dbReference type="KEGG" id="cuv:CUREI_01340"/>
<keyword evidence="3" id="KW-0804">Transcription</keyword>
<name>A0A077HGL0_9CORY</name>
<dbReference type="PANTHER" id="PTHR30146:SF109">
    <property type="entry name" value="HTH-TYPE TRANSCRIPTIONAL REGULATOR GALS"/>
    <property type="match status" value="1"/>
</dbReference>
<gene>
    <name evidence="5" type="ORF">CUREI_01340</name>
</gene>
<dbReference type="CDD" id="cd01392">
    <property type="entry name" value="HTH_LacI"/>
    <property type="match status" value="1"/>
</dbReference>
<keyword evidence="2" id="KW-0238">DNA-binding</keyword>
<keyword evidence="6" id="KW-1185">Reference proteome</keyword>
<dbReference type="InterPro" id="IPR010982">
    <property type="entry name" value="Lambda_DNA-bd_dom_sf"/>
</dbReference>
<dbReference type="GO" id="GO:0000976">
    <property type="term" value="F:transcription cis-regulatory region binding"/>
    <property type="evidence" value="ECO:0007669"/>
    <property type="project" value="TreeGrafter"/>
</dbReference>
<evidence type="ECO:0000256" key="3">
    <source>
        <dbReference type="ARBA" id="ARBA00023163"/>
    </source>
</evidence>
<accession>A0A077HGL0</accession>
<dbReference type="SUPFAM" id="SSF53822">
    <property type="entry name" value="Periplasmic binding protein-like I"/>
    <property type="match status" value="1"/>
</dbReference>
<dbReference type="Gene3D" id="1.10.260.40">
    <property type="entry name" value="lambda repressor-like DNA-binding domains"/>
    <property type="match status" value="1"/>
</dbReference>
<feature type="domain" description="HTH lacI-type" evidence="4">
    <location>
        <begin position="20"/>
        <end position="74"/>
    </location>
</feature>
<dbReference type="HOGENOM" id="CLU_037628_6_4_11"/>
<dbReference type="CDD" id="cd06267">
    <property type="entry name" value="PBP1_LacI_sugar_binding-like"/>
    <property type="match status" value="1"/>
</dbReference>
<dbReference type="STRING" id="401472.CUREI_01340"/>
<sequence length="349" mass="37991">MDPTRHQRELRGLQSRRSKPTILDVAAAAGVSKSTVSRVIRQDSRVAETTRQAVEQAIRQLGYVPAMSAQLMRAEPAPTIGLLISSIDIPIFAQLNRYLHEGLTELGFHVIQQTVTHSTRESNEAALENLASMPIQGMLVSVGGVESEQHLRFAQQMPLVVVGRPEPTGQLDTVGFDEEAHARLIVDHLIELGHTRIMMQEAPQDRSMGTWMRAEAQKAYAASKGLDFASAVTFGMKEQDLIRWVDEAYRDGYTAITGLFDRNAIAVLRAARKLGIDVPGQLSVTGSDGVLDGLDLIGLTTVRKPVETVGRMAARRIVEMIQSDGAGCKHMRHLVAGELVVGTTTGGVN</sequence>
<dbReference type="GO" id="GO:0003700">
    <property type="term" value="F:DNA-binding transcription factor activity"/>
    <property type="evidence" value="ECO:0007669"/>
    <property type="project" value="TreeGrafter"/>
</dbReference>
<keyword evidence="1" id="KW-0805">Transcription regulation</keyword>
<dbReference type="OrthoDB" id="59108at2"/>
<dbReference type="InterPro" id="IPR046335">
    <property type="entry name" value="LacI/GalR-like_sensor"/>
</dbReference>
<dbReference type="AlphaFoldDB" id="A0A077HGL0"/>
<reference evidence="5 6" key="1">
    <citation type="submission" date="2014-08" db="EMBL/GenBank/DDBJ databases">
        <title>Complete genome sequence of Corynebacterium ureicelerivorans DSM 45051, a lipophilic and urea-splitting isolate from a blood culture of a septicaemia patient.</title>
        <authorList>
            <person name="Tippelt A."/>
            <person name="Albersmeier A."/>
            <person name="Brinkrolf K."/>
            <person name="Ruckert C."/>
            <person name="Tauch A."/>
        </authorList>
    </citation>
    <scope>NUCLEOTIDE SEQUENCE [LARGE SCALE GENOMIC DNA]</scope>
    <source>
        <strain evidence="5 6">IMMIB RIV-2301</strain>
    </source>
</reference>
<dbReference type="PROSITE" id="PS00356">
    <property type="entry name" value="HTH_LACI_1"/>
    <property type="match status" value="1"/>
</dbReference>
<dbReference type="Pfam" id="PF00356">
    <property type="entry name" value="LacI"/>
    <property type="match status" value="1"/>
</dbReference>
<proteinExistence type="predicted"/>
<evidence type="ECO:0000313" key="6">
    <source>
        <dbReference type="Proteomes" id="UP000028939"/>
    </source>
</evidence>
<dbReference type="RefSeq" id="WP_038609525.1">
    <property type="nucleotide sequence ID" value="NZ_CP009215.1"/>
</dbReference>
<dbReference type="Pfam" id="PF13377">
    <property type="entry name" value="Peripla_BP_3"/>
    <property type="match status" value="1"/>
</dbReference>
<dbReference type="SUPFAM" id="SSF47413">
    <property type="entry name" value="lambda repressor-like DNA-binding domains"/>
    <property type="match status" value="1"/>
</dbReference>
<dbReference type="SMART" id="SM00354">
    <property type="entry name" value="HTH_LACI"/>
    <property type="match status" value="1"/>
</dbReference>
<evidence type="ECO:0000313" key="5">
    <source>
        <dbReference type="EMBL" id="AIL96138.1"/>
    </source>
</evidence>
<dbReference type="EMBL" id="CP009215">
    <property type="protein sequence ID" value="AIL96138.1"/>
    <property type="molecule type" value="Genomic_DNA"/>
</dbReference>
<dbReference type="PROSITE" id="PS50932">
    <property type="entry name" value="HTH_LACI_2"/>
    <property type="match status" value="1"/>
</dbReference>
<dbReference type="Gene3D" id="3.40.50.2300">
    <property type="match status" value="2"/>
</dbReference>
<protein>
    <recommendedName>
        <fullName evidence="4">HTH lacI-type domain-containing protein</fullName>
    </recommendedName>
</protein>
<organism evidence="5 6">
    <name type="scientific">Corynebacterium ureicelerivorans</name>
    <dbReference type="NCBI Taxonomy" id="401472"/>
    <lineage>
        <taxon>Bacteria</taxon>
        <taxon>Bacillati</taxon>
        <taxon>Actinomycetota</taxon>
        <taxon>Actinomycetes</taxon>
        <taxon>Mycobacteriales</taxon>
        <taxon>Corynebacteriaceae</taxon>
        <taxon>Corynebacterium</taxon>
    </lineage>
</organism>
<dbReference type="Proteomes" id="UP000028939">
    <property type="component" value="Chromosome"/>
</dbReference>
<evidence type="ECO:0000256" key="2">
    <source>
        <dbReference type="ARBA" id="ARBA00023125"/>
    </source>
</evidence>
<dbReference type="InterPro" id="IPR028082">
    <property type="entry name" value="Peripla_BP_I"/>
</dbReference>
<dbReference type="InterPro" id="IPR000843">
    <property type="entry name" value="HTH_LacI"/>
</dbReference>
<evidence type="ECO:0000259" key="4">
    <source>
        <dbReference type="PROSITE" id="PS50932"/>
    </source>
</evidence>
<evidence type="ECO:0000256" key="1">
    <source>
        <dbReference type="ARBA" id="ARBA00023015"/>
    </source>
</evidence>